<dbReference type="Gene3D" id="1.10.510.10">
    <property type="entry name" value="Transferase(Phosphotransferase) domain 1"/>
    <property type="match status" value="1"/>
</dbReference>
<dbReference type="InParanoid" id="A0A074YL58"/>
<dbReference type="GO" id="GO:0005634">
    <property type="term" value="C:nucleus"/>
    <property type="evidence" value="ECO:0007669"/>
    <property type="project" value="TreeGrafter"/>
</dbReference>
<dbReference type="CDD" id="cd00180">
    <property type="entry name" value="PKc"/>
    <property type="match status" value="1"/>
</dbReference>
<evidence type="ECO:0000313" key="3">
    <source>
        <dbReference type="Proteomes" id="UP000030641"/>
    </source>
</evidence>
<dbReference type="SUPFAM" id="SSF56112">
    <property type="entry name" value="Protein kinase-like (PK-like)"/>
    <property type="match status" value="1"/>
</dbReference>
<dbReference type="PANTHER" id="PTHR44167:SF18">
    <property type="entry name" value="PROTEIN KINASE DOMAIN-CONTAINING PROTEIN"/>
    <property type="match status" value="1"/>
</dbReference>
<dbReference type="EMBL" id="KL584752">
    <property type="protein sequence ID" value="KEQ98425.1"/>
    <property type="molecule type" value="Genomic_DNA"/>
</dbReference>
<dbReference type="RefSeq" id="XP_013346656.1">
    <property type="nucleotide sequence ID" value="XM_013491202.1"/>
</dbReference>
<dbReference type="GO" id="GO:0005737">
    <property type="term" value="C:cytoplasm"/>
    <property type="evidence" value="ECO:0007669"/>
    <property type="project" value="TreeGrafter"/>
</dbReference>
<dbReference type="GO" id="GO:0004674">
    <property type="term" value="F:protein serine/threonine kinase activity"/>
    <property type="evidence" value="ECO:0007669"/>
    <property type="project" value="TreeGrafter"/>
</dbReference>
<organism evidence="2 3">
    <name type="scientific">Aureobasidium subglaciale (strain EXF-2481)</name>
    <name type="common">Aureobasidium pullulans var. subglaciale</name>
    <dbReference type="NCBI Taxonomy" id="1043005"/>
    <lineage>
        <taxon>Eukaryota</taxon>
        <taxon>Fungi</taxon>
        <taxon>Dikarya</taxon>
        <taxon>Ascomycota</taxon>
        <taxon>Pezizomycotina</taxon>
        <taxon>Dothideomycetes</taxon>
        <taxon>Dothideomycetidae</taxon>
        <taxon>Dothideales</taxon>
        <taxon>Saccotheciaceae</taxon>
        <taxon>Aureobasidium</taxon>
    </lineage>
</organism>
<dbReference type="GO" id="GO:0005524">
    <property type="term" value="F:ATP binding"/>
    <property type="evidence" value="ECO:0007669"/>
    <property type="project" value="InterPro"/>
</dbReference>
<dbReference type="GeneID" id="25362720"/>
<dbReference type="PROSITE" id="PS50011">
    <property type="entry name" value="PROTEIN_KINASE_DOM"/>
    <property type="match status" value="1"/>
</dbReference>
<keyword evidence="3" id="KW-1185">Reference proteome</keyword>
<gene>
    <name evidence="2" type="ORF">AUEXF2481DRAFT_2374</name>
</gene>
<dbReference type="AlphaFoldDB" id="A0A074YL58"/>
<proteinExistence type="predicted"/>
<dbReference type="PANTHER" id="PTHR44167">
    <property type="entry name" value="OVARIAN-SPECIFIC SERINE/THREONINE-PROTEIN KINASE LOK-RELATED"/>
    <property type="match status" value="1"/>
</dbReference>
<dbReference type="GO" id="GO:0044773">
    <property type="term" value="P:mitotic DNA damage checkpoint signaling"/>
    <property type="evidence" value="ECO:0007669"/>
    <property type="project" value="TreeGrafter"/>
</dbReference>
<evidence type="ECO:0000259" key="1">
    <source>
        <dbReference type="PROSITE" id="PS50011"/>
    </source>
</evidence>
<reference evidence="2 3" key="1">
    <citation type="journal article" date="2014" name="BMC Genomics">
        <title>Genome sequencing of four Aureobasidium pullulans varieties: biotechnological potential, stress tolerance, and description of new species.</title>
        <authorList>
            <person name="Gostin Ar C."/>
            <person name="Ohm R.A."/>
            <person name="Kogej T."/>
            <person name="Sonjak S."/>
            <person name="Turk M."/>
            <person name="Zajc J."/>
            <person name="Zalar P."/>
            <person name="Grube M."/>
            <person name="Sun H."/>
            <person name="Han J."/>
            <person name="Sharma A."/>
            <person name="Chiniquy J."/>
            <person name="Ngan C.Y."/>
            <person name="Lipzen A."/>
            <person name="Barry K."/>
            <person name="Grigoriev I.V."/>
            <person name="Gunde-Cimerman N."/>
        </authorList>
    </citation>
    <scope>NUCLEOTIDE SEQUENCE [LARGE SCALE GENOMIC DNA]</scope>
    <source>
        <strain evidence="2 3">EXF-2481</strain>
    </source>
</reference>
<dbReference type="Pfam" id="PF00069">
    <property type="entry name" value="Pkinase"/>
    <property type="match status" value="1"/>
</dbReference>
<dbReference type="InterPro" id="IPR011009">
    <property type="entry name" value="Kinase-like_dom_sf"/>
</dbReference>
<dbReference type="SMART" id="SM00220">
    <property type="entry name" value="S_TKc"/>
    <property type="match status" value="1"/>
</dbReference>
<name>A0A074YL58_AURSE</name>
<dbReference type="InterPro" id="IPR008271">
    <property type="entry name" value="Ser/Thr_kinase_AS"/>
</dbReference>
<feature type="domain" description="Protein kinase" evidence="1">
    <location>
        <begin position="1"/>
        <end position="253"/>
    </location>
</feature>
<protein>
    <recommendedName>
        <fullName evidence="1">Protein kinase domain-containing protein</fullName>
    </recommendedName>
</protein>
<dbReference type="OrthoDB" id="4062651at2759"/>
<dbReference type="Proteomes" id="UP000030641">
    <property type="component" value="Unassembled WGS sequence"/>
</dbReference>
<dbReference type="PROSITE" id="PS00108">
    <property type="entry name" value="PROTEIN_KINASE_ST"/>
    <property type="match status" value="1"/>
</dbReference>
<dbReference type="HOGENOM" id="CLU_1098317_0_0_1"/>
<dbReference type="STRING" id="1043005.A0A074YL58"/>
<sequence length="253" mass="28831">MPYASRISVGTTFASFNDPNLKYRIEKRVGSGGFSEIFQEEATKLMQLKGHPHIMELEDVMQMPQNAEAGLIMELASEGHLRGLLDRLPKQHHVSLSQRVTYEMVEALYHIHSHNPPIVHRDIKPDNILVFLAGTEHSPHYLFKLADFGLADTALSLIRSMLEKIPCRRPSAEQCKRYIWYREGAAAVVYKMTNTITNMYAGYDSLDSMSEMTIDSDSSLEDDCPADSMKHEHGMKCLVSLKHNHRLDRRRSS</sequence>
<dbReference type="InterPro" id="IPR000719">
    <property type="entry name" value="Prot_kinase_dom"/>
</dbReference>
<accession>A0A074YL58</accession>
<evidence type="ECO:0000313" key="2">
    <source>
        <dbReference type="EMBL" id="KEQ98425.1"/>
    </source>
</evidence>